<evidence type="ECO:0000313" key="1">
    <source>
        <dbReference type="EMBL" id="CAA6823177.1"/>
    </source>
</evidence>
<dbReference type="AlphaFoldDB" id="A0A6S6TYG5"/>
<dbReference type="Pfam" id="PF04299">
    <property type="entry name" value="FMN_bind_2"/>
    <property type="match status" value="1"/>
</dbReference>
<dbReference type="SUPFAM" id="SSF50475">
    <property type="entry name" value="FMN-binding split barrel"/>
    <property type="match status" value="1"/>
</dbReference>
<reference evidence="1" key="1">
    <citation type="submission" date="2020-01" db="EMBL/GenBank/DDBJ databases">
        <authorList>
            <person name="Meier V. D."/>
            <person name="Meier V D."/>
        </authorList>
    </citation>
    <scope>NUCLEOTIDE SEQUENCE</scope>
    <source>
        <strain evidence="1">HLG_WM_MAG_10</strain>
    </source>
</reference>
<proteinExistence type="predicted"/>
<dbReference type="EMBL" id="CACVAQ010000324">
    <property type="protein sequence ID" value="CAA6823177.1"/>
    <property type="molecule type" value="Genomic_DNA"/>
</dbReference>
<dbReference type="PANTHER" id="PTHR35802">
    <property type="entry name" value="PROTEASE SYNTHASE AND SPORULATION PROTEIN PAI 2"/>
    <property type="match status" value="1"/>
</dbReference>
<organism evidence="1">
    <name type="scientific">uncultured Aureispira sp</name>
    <dbReference type="NCBI Taxonomy" id="1331704"/>
    <lineage>
        <taxon>Bacteria</taxon>
        <taxon>Pseudomonadati</taxon>
        <taxon>Bacteroidota</taxon>
        <taxon>Saprospiria</taxon>
        <taxon>Saprospirales</taxon>
        <taxon>Saprospiraceae</taxon>
        <taxon>Aureispira</taxon>
        <taxon>environmental samples</taxon>
    </lineage>
</organism>
<accession>A0A6S6TYG5</accession>
<dbReference type="PANTHER" id="PTHR35802:SF1">
    <property type="entry name" value="PROTEASE SYNTHASE AND SPORULATION PROTEIN PAI 2"/>
    <property type="match status" value="1"/>
</dbReference>
<dbReference type="InterPro" id="IPR012349">
    <property type="entry name" value="Split_barrel_FMN-bd"/>
</dbReference>
<sequence>MYIPLPFKLKDETQIRAYIRQYPFATLITAVDNYPIATHLPFILEEDEGQWYLLSHMAKANPQWKSLEEQQVLVVFQAPHAYISPSHYEKEENVPTWNYIAVHVYATVELLLENKQAIDLLEKTIAVFEKGFQGQWENLDEGYKNRLLQGIVAFRLKIQGVEAKEKLSQNKTVQERQTISDGLLATSDRSAQQLAEIMKNKL</sequence>
<dbReference type="InterPro" id="IPR007396">
    <property type="entry name" value="TR_PAI2-type"/>
</dbReference>
<name>A0A6S6TYG5_9BACT</name>
<gene>
    <name evidence="1" type="ORF">HELGO_WM47039</name>
</gene>
<dbReference type="PIRSF" id="PIRSF010372">
    <property type="entry name" value="PaiB"/>
    <property type="match status" value="1"/>
</dbReference>
<protein>
    <submittedName>
        <fullName evidence="1">Transcriptional regulator</fullName>
    </submittedName>
</protein>
<dbReference type="Gene3D" id="2.30.110.10">
    <property type="entry name" value="Electron Transport, Fmn-binding Protein, Chain A"/>
    <property type="match status" value="1"/>
</dbReference>